<dbReference type="FunFam" id="3.40.50.300:FF:000493">
    <property type="entry name" value="Guanine nucleotide-binding protein-like 3-like protein"/>
    <property type="match status" value="1"/>
</dbReference>
<feature type="transmembrane region" description="Helical" evidence="28">
    <location>
        <begin position="88"/>
        <end position="113"/>
    </location>
</feature>
<dbReference type="PROSITE" id="PS51721">
    <property type="entry name" value="G_CP"/>
    <property type="match status" value="1"/>
</dbReference>
<dbReference type="PRINTS" id="PR00237">
    <property type="entry name" value="GPCRRHODOPSN"/>
</dbReference>
<dbReference type="InterPro" id="IPR021802">
    <property type="entry name" value="MiT/TFE_C"/>
</dbReference>
<dbReference type="GO" id="GO:0016020">
    <property type="term" value="C:membrane"/>
    <property type="evidence" value="ECO:0007669"/>
    <property type="project" value="UniProtKB-SubCell"/>
</dbReference>
<dbReference type="SUPFAM" id="SSF47459">
    <property type="entry name" value="HLH, helix-loop-helix DNA-binding domain"/>
    <property type="match status" value="1"/>
</dbReference>
<evidence type="ECO:0000256" key="13">
    <source>
        <dbReference type="ARBA" id="ARBA00022991"/>
    </source>
</evidence>
<feature type="region of interest" description="Disordered" evidence="30">
    <location>
        <begin position="1240"/>
        <end position="1263"/>
    </location>
</feature>
<feature type="compositionally biased region" description="Basic and acidic residues" evidence="30">
    <location>
        <begin position="925"/>
        <end position="934"/>
    </location>
</feature>
<dbReference type="InterPro" id="IPR027417">
    <property type="entry name" value="P-loop_NTPase"/>
</dbReference>
<evidence type="ECO:0000256" key="4">
    <source>
        <dbReference type="ARBA" id="ARBA00004496"/>
    </source>
</evidence>
<feature type="domain" description="CP-type G" evidence="33">
    <location>
        <begin position="456"/>
        <end position="641"/>
    </location>
</feature>
<evidence type="ECO:0000256" key="14">
    <source>
        <dbReference type="ARBA" id="ARBA00023015"/>
    </source>
</evidence>
<evidence type="ECO:0000256" key="28">
    <source>
        <dbReference type="RuleBase" id="RU004951"/>
    </source>
</evidence>
<feature type="region of interest" description="Disordered" evidence="30">
    <location>
        <begin position="923"/>
        <end position="965"/>
    </location>
</feature>
<dbReference type="PROSITE" id="PS00237">
    <property type="entry name" value="G_PROTEIN_RECEP_F1_1"/>
    <property type="match status" value="1"/>
</dbReference>
<feature type="region of interest" description="Disordered" evidence="30">
    <location>
        <begin position="1326"/>
        <end position="1362"/>
    </location>
</feature>
<keyword evidence="9 28" id="KW-0812">Transmembrane</keyword>
<protein>
    <recommendedName>
        <fullName evidence="36">G-protein coupled receptors family 1 profile domain-containing protein</fullName>
    </recommendedName>
</protein>
<feature type="transmembrane region" description="Helical" evidence="28">
    <location>
        <begin position="125"/>
        <end position="144"/>
    </location>
</feature>
<name>A0A6A4SMQ6_SCOMX</name>
<evidence type="ECO:0000256" key="18">
    <source>
        <dbReference type="ARBA" id="ARBA00023134"/>
    </source>
</evidence>
<evidence type="ECO:0000256" key="15">
    <source>
        <dbReference type="ARBA" id="ARBA00023040"/>
    </source>
</evidence>
<dbReference type="InterPro" id="IPR023179">
    <property type="entry name" value="GTP-bd_ortho_bundle_sf"/>
</dbReference>
<dbReference type="GO" id="GO:0000978">
    <property type="term" value="F:RNA polymerase II cis-regulatory region sequence-specific DNA binding"/>
    <property type="evidence" value="ECO:0007669"/>
    <property type="project" value="TreeGrafter"/>
</dbReference>
<keyword evidence="10" id="KW-0547">Nucleotide-binding</keyword>
<keyword evidence="22" id="KW-0804">Transcription</keyword>
<comment type="caution">
    <text evidence="34">The sequence shown here is derived from an EMBL/GenBank/DDBJ whole genome shotgun (WGS) entry which is preliminary data.</text>
</comment>
<comment type="similarity">
    <text evidence="28">Belongs to the G-protein coupled receptor 1 family. Opsin subfamily.</text>
</comment>
<keyword evidence="17" id="KW-0238">DNA-binding</keyword>
<keyword evidence="26" id="KW-0539">Nucleus</keyword>
<dbReference type="InterPro" id="IPR011598">
    <property type="entry name" value="bHLH_dom"/>
</dbReference>
<keyword evidence="13 28" id="KW-0157">Chromophore</keyword>
<dbReference type="SUPFAM" id="SSF52540">
    <property type="entry name" value="P-loop containing nucleoside triphosphate hydrolases"/>
    <property type="match status" value="1"/>
</dbReference>
<evidence type="ECO:0000256" key="30">
    <source>
        <dbReference type="SAM" id="MobiDB-lite"/>
    </source>
</evidence>
<dbReference type="GO" id="GO:0005737">
    <property type="term" value="C:cytoplasm"/>
    <property type="evidence" value="ECO:0007669"/>
    <property type="project" value="UniProtKB-SubCell"/>
</dbReference>
<accession>A0A6A4SMQ6</accession>
<keyword evidence="14" id="KW-0805">Transcription regulation</keyword>
<comment type="similarity">
    <text evidence="5">Belongs to the MiT/TFE family.</text>
</comment>
<keyword evidence="16 29" id="KW-0175">Coiled coil</keyword>
<dbReference type="PROSITE" id="PS00238">
    <property type="entry name" value="OPSIN"/>
    <property type="match status" value="1"/>
</dbReference>
<comment type="function">
    <text evidence="1">Visual pigments are the light-absorbing molecules that mediate vision. They consist of an apoprotein, opsin, covalently linked to cis-retinal.</text>
</comment>
<dbReference type="PRINTS" id="PR00238">
    <property type="entry name" value="OPSIN"/>
</dbReference>
<evidence type="ECO:0000259" key="31">
    <source>
        <dbReference type="PROSITE" id="PS50262"/>
    </source>
</evidence>
<dbReference type="GO" id="GO:0005525">
    <property type="term" value="F:GTP binding"/>
    <property type="evidence" value="ECO:0007669"/>
    <property type="project" value="UniProtKB-KW"/>
</dbReference>
<dbReference type="FunFam" id="1.10.1580.10:FF:000002">
    <property type="entry name" value="Guanine nucleotide-binding protein-like 3 (nucleolar)-like"/>
    <property type="match status" value="1"/>
</dbReference>
<evidence type="ECO:0000313" key="34">
    <source>
        <dbReference type="EMBL" id="KAF0035303.1"/>
    </source>
</evidence>
<dbReference type="Gene3D" id="1.10.1580.10">
    <property type="match status" value="1"/>
</dbReference>
<evidence type="ECO:0000256" key="25">
    <source>
        <dbReference type="ARBA" id="ARBA00023224"/>
    </source>
</evidence>
<dbReference type="SMART" id="SM00353">
    <property type="entry name" value="HLH"/>
    <property type="match status" value="1"/>
</dbReference>
<feature type="compositionally biased region" description="Acidic residues" evidence="30">
    <location>
        <begin position="814"/>
        <end position="825"/>
    </location>
</feature>
<organism evidence="34 35">
    <name type="scientific">Scophthalmus maximus</name>
    <name type="common">Turbot</name>
    <name type="synonym">Psetta maxima</name>
    <dbReference type="NCBI Taxonomy" id="52904"/>
    <lineage>
        <taxon>Eukaryota</taxon>
        <taxon>Metazoa</taxon>
        <taxon>Chordata</taxon>
        <taxon>Craniata</taxon>
        <taxon>Vertebrata</taxon>
        <taxon>Euteleostomi</taxon>
        <taxon>Actinopterygii</taxon>
        <taxon>Neopterygii</taxon>
        <taxon>Teleostei</taxon>
        <taxon>Neoteleostei</taxon>
        <taxon>Acanthomorphata</taxon>
        <taxon>Carangaria</taxon>
        <taxon>Pleuronectiformes</taxon>
        <taxon>Pleuronectoidei</taxon>
        <taxon>Scophthalmidae</taxon>
        <taxon>Scophthalmus</taxon>
    </lineage>
</organism>
<evidence type="ECO:0000313" key="35">
    <source>
        <dbReference type="Proteomes" id="UP000438429"/>
    </source>
</evidence>
<evidence type="ECO:0000256" key="8">
    <source>
        <dbReference type="ARBA" id="ARBA00022606"/>
    </source>
</evidence>
<sequence>MAEDWGKPAFAARRYHEDTTRGSAFMYTNSNHTKDPFEGPNYHIAPRWIYNLATLWMFVVVVASVFTNGLVLVATAKFKKLRHPLNWILVNLAIADLGETVFASTISVCNQFFGYFILGHPMCVFEGYTVSVCGIAGLWSLTIISWERWIVVCKPFGNIKFDAKWATGGILFSWIWPIVWCAPPIFGWSRYWPHGLKTSCGPDVFSGSEDPGVQSYMIVLMVTCCFLPLAIIILCYLAVWWAIHSVALQQKESESTQKAEKDVSRMVVVMILAYCVCWGPYTFFACFAAANPGYAFHPLAAAMPAYFAKSATIYNPIIYVFMNRQPCVMILNGLCRLSHFTEQKRAKRLGFLGKCKAKDGRNGDASGLTKITEQSSVHHVNNNHRRQEETRKQRLQEFQEKQKISRERELMKRRNLQSFQNDILQRQRQFEQRETEMQSLEKNVNFENENSRKAYYREFKKVVEAADVILEVLDARDPLGCRCPQVEQAVIQSGRNKKIVLVLNKIDLVSKEIVEKWIKYLRNEFPTVAFKASTQQQARNLKRSNVPVTQAPTELLSSSACVGADCLMKLLGNYCRNLDIKTAITVGVVGFPNVGKSSLINSLKRARACSVGATPGVTKCLQEVHLDKHIKLLDCPGIVMATSTTDAAMILRNCVKIEQLVDPLPPVEAILRRCNKAEITEHYGVPDFHTALEFLALLARRQGKLRKGGLPDTDKAAKSVLMDWTGGRISYFTHPPETHTLPTHVSAEIVTEMGKAFDWDELEKGNQQVLAESSCADIQMGFCMETTGMTQGGQGEPPSDLEMERGFTEKPELNETESMQDDQDPEGSRSEGYPDRRSSSAGPGSPGCQQEEEKATEKSWRLPCERRPLVCVLSVASSAELSKSTPFANSRRYIGASLNSIPRSVSLSSAMSSRVLLRQQLMREQAQEQERREAQQQASASQLRASDSTPAISVTLPPNSARPPPAQVPVEVLKVQTHLENPTKYHIQQAQRQQVKQYLSTTLGNIAVTQTLGVSPMQQSSSAPEVAPTASSVPNSPMALLNIGSNKEEIDDVIDDIISLESSFNDDIITLIDSGLQLPSTLPGNLLDVYHSPGMAAPTLTVSNSCPADLPQIKREITDVDVKVLMKERQKKDNHNLIERRRRFNINDRIKELGTLIPKSSDPEMRWNKGTILKASVDYIRKLQKEQQRAKDVDMRQKKLEQANHSLILRIQDLEMQARLHGLPNSSSLSSGLSCDPCLLQQQPLPQGGQSLPPGAGGASSQSLLSLGAIGQPLPTSFLSPPSSDSPAGVTISSPLDLGSLSFAELDDASASALYPDVGLGDILMDDGCTLSPERGADPLFSPLSPGASKSSRSSLEMDEDL</sequence>
<evidence type="ECO:0000256" key="2">
    <source>
        <dbReference type="ARBA" id="ARBA00004123"/>
    </source>
</evidence>
<gene>
    <name evidence="34" type="ORF">F2P81_013061</name>
</gene>
<dbReference type="Pfam" id="PF01926">
    <property type="entry name" value="MMR_HSR1"/>
    <property type="match status" value="1"/>
</dbReference>
<evidence type="ECO:0000256" key="27">
    <source>
        <dbReference type="ARBA" id="ARBA00023305"/>
    </source>
</evidence>
<evidence type="ECO:0000256" key="29">
    <source>
        <dbReference type="SAM" id="Coils"/>
    </source>
</evidence>
<dbReference type="SUPFAM" id="SSF81321">
    <property type="entry name" value="Family A G protein-coupled receptor-like"/>
    <property type="match status" value="1"/>
</dbReference>
<dbReference type="InterPro" id="IPR000276">
    <property type="entry name" value="GPCR_Rhodpsn"/>
</dbReference>
<dbReference type="InterPro" id="IPR036638">
    <property type="entry name" value="HLH_DNA-bd_sf"/>
</dbReference>
<evidence type="ECO:0000256" key="9">
    <source>
        <dbReference type="ARBA" id="ARBA00022692"/>
    </source>
</evidence>
<evidence type="ECO:0000256" key="16">
    <source>
        <dbReference type="ARBA" id="ARBA00023054"/>
    </source>
</evidence>
<feature type="compositionally biased region" description="Polar residues" evidence="30">
    <location>
        <begin position="947"/>
        <end position="958"/>
    </location>
</feature>
<evidence type="ECO:0000256" key="26">
    <source>
        <dbReference type="ARBA" id="ARBA00023242"/>
    </source>
</evidence>
<dbReference type="PROSITE" id="PS50262">
    <property type="entry name" value="G_PROTEIN_RECEP_F1_2"/>
    <property type="match status" value="1"/>
</dbReference>
<dbReference type="GO" id="GO:0007602">
    <property type="term" value="P:phototransduction"/>
    <property type="evidence" value="ECO:0007669"/>
    <property type="project" value="UniProtKB-KW"/>
</dbReference>
<evidence type="ECO:0000256" key="19">
    <source>
        <dbReference type="ARBA" id="ARBA00023136"/>
    </source>
</evidence>
<keyword evidence="21" id="KW-0010">Activator</keyword>
<dbReference type="InterPro" id="IPR027430">
    <property type="entry name" value="Retinal_BS"/>
</dbReference>
<keyword evidence="6 28" id="KW-0600">Photoreceptor protein</keyword>
<dbReference type="FunFam" id="1.20.1070.10:FF:000090">
    <property type="entry name" value="Long-wave-sensitive opsin 1"/>
    <property type="match status" value="1"/>
</dbReference>
<feature type="transmembrane region" description="Helical" evidence="28">
    <location>
        <begin position="165"/>
        <end position="186"/>
    </location>
</feature>
<evidence type="ECO:0000259" key="33">
    <source>
        <dbReference type="PROSITE" id="PS51721"/>
    </source>
</evidence>
<dbReference type="Gene3D" id="3.40.50.300">
    <property type="entry name" value="P-loop containing nucleotide triphosphate hydrolases"/>
    <property type="match status" value="1"/>
</dbReference>
<keyword evidence="24" id="KW-0325">Glycoprotein</keyword>
<evidence type="ECO:0000256" key="22">
    <source>
        <dbReference type="ARBA" id="ARBA00023163"/>
    </source>
</evidence>
<dbReference type="InterPro" id="IPR031867">
    <property type="entry name" value="MiT/TFE_N"/>
</dbReference>
<dbReference type="GO" id="GO:0009881">
    <property type="term" value="F:photoreceptor activity"/>
    <property type="evidence" value="ECO:0007669"/>
    <property type="project" value="UniProtKB-KW"/>
</dbReference>
<feature type="domain" description="G-protein coupled receptors family 1 profile" evidence="31">
    <location>
        <begin position="67"/>
        <end position="319"/>
    </location>
</feature>
<feature type="domain" description="BHLH" evidence="32">
    <location>
        <begin position="1130"/>
        <end position="1183"/>
    </location>
</feature>
<keyword evidence="18" id="KW-0342">GTP-binding</keyword>
<dbReference type="PANTHER" id="PTHR45776:SF3">
    <property type="entry name" value="TRANSCRIPTION FACTOR E3"/>
    <property type="match status" value="1"/>
</dbReference>
<keyword evidence="23 28" id="KW-0675">Receptor</keyword>
<proteinExistence type="inferred from homology"/>
<feature type="coiled-coil region" evidence="29">
    <location>
        <begin position="1183"/>
        <end position="1217"/>
    </location>
</feature>
<dbReference type="InterPro" id="IPR030378">
    <property type="entry name" value="G_CP_dom"/>
</dbReference>
<evidence type="ECO:0000256" key="7">
    <source>
        <dbReference type="ARBA" id="ARBA00022553"/>
    </source>
</evidence>
<evidence type="ECO:0000256" key="1">
    <source>
        <dbReference type="ARBA" id="ARBA00002881"/>
    </source>
</evidence>
<dbReference type="Pfam" id="PF15951">
    <property type="entry name" value="MITF_TFEB_C_3_N"/>
    <property type="match status" value="1"/>
</dbReference>
<feature type="compositionally biased region" description="Basic and acidic residues" evidence="30">
    <location>
        <begin position="826"/>
        <end position="838"/>
    </location>
</feature>
<evidence type="ECO:0000256" key="24">
    <source>
        <dbReference type="ARBA" id="ARBA00023180"/>
    </source>
</evidence>
<evidence type="ECO:0000256" key="6">
    <source>
        <dbReference type="ARBA" id="ARBA00022543"/>
    </source>
</evidence>
<dbReference type="Gene3D" id="1.20.1070.10">
    <property type="entry name" value="Rhodopsin 7-helix transmembrane proteins"/>
    <property type="match status" value="1"/>
</dbReference>
<dbReference type="PANTHER" id="PTHR45776">
    <property type="entry name" value="MIP04163P"/>
    <property type="match status" value="1"/>
</dbReference>
<dbReference type="CDD" id="cd04178">
    <property type="entry name" value="Nucleostemin_like"/>
    <property type="match status" value="1"/>
</dbReference>
<dbReference type="InterPro" id="IPR001760">
    <property type="entry name" value="Opsin"/>
</dbReference>
<evidence type="ECO:0000256" key="5">
    <source>
        <dbReference type="ARBA" id="ARBA00008289"/>
    </source>
</evidence>
<evidence type="ECO:0008006" key="36">
    <source>
        <dbReference type="Google" id="ProtNLM"/>
    </source>
</evidence>
<evidence type="ECO:0000256" key="11">
    <source>
        <dbReference type="ARBA" id="ARBA00022925"/>
    </source>
</evidence>
<feature type="region of interest" description="Disordered" evidence="30">
    <location>
        <begin position="810"/>
        <end position="859"/>
    </location>
</feature>
<evidence type="ECO:0000256" key="12">
    <source>
        <dbReference type="ARBA" id="ARBA00022989"/>
    </source>
</evidence>
<dbReference type="InterPro" id="IPR000378">
    <property type="entry name" value="Opsin_red/grn"/>
</dbReference>
<evidence type="ECO:0000256" key="20">
    <source>
        <dbReference type="ARBA" id="ARBA00023157"/>
    </source>
</evidence>
<reference evidence="34 35" key="1">
    <citation type="submission" date="2019-06" db="EMBL/GenBank/DDBJ databases">
        <title>Draft genomes of female and male turbot (Scophthalmus maximus).</title>
        <authorList>
            <person name="Xu H."/>
            <person name="Xu X.-W."/>
            <person name="Shao C."/>
            <person name="Chen S."/>
        </authorList>
    </citation>
    <scope>NUCLEOTIDE SEQUENCE [LARGE SCALE GENOMIC DNA]</scope>
    <source>
        <strain evidence="34">Ysfricsl-2016a</strain>
        <tissue evidence="34">Blood</tissue>
    </source>
</reference>
<comment type="caution">
    <text evidence="28">Lacks conserved residue(s) required for the propagation of feature annotation.</text>
</comment>
<evidence type="ECO:0000256" key="23">
    <source>
        <dbReference type="ARBA" id="ARBA00023170"/>
    </source>
</evidence>
<feature type="transmembrane region" description="Helical" evidence="28">
    <location>
        <begin position="263"/>
        <end position="281"/>
    </location>
</feature>
<dbReference type="FunFam" id="4.10.280.10:FF:000003">
    <property type="entry name" value="microphthalmia-associated transcription factor isoform X1"/>
    <property type="match status" value="1"/>
</dbReference>
<dbReference type="InterPro" id="IPR017452">
    <property type="entry name" value="GPCR_Rhodpsn_7TM"/>
</dbReference>
<keyword evidence="11 28" id="KW-0681">Retinal protein</keyword>
<feature type="compositionally biased region" description="Low complexity" evidence="30">
    <location>
        <begin position="935"/>
        <end position="946"/>
    </location>
</feature>
<keyword evidence="7" id="KW-0597">Phosphoprotein</keyword>
<evidence type="ECO:0000256" key="21">
    <source>
        <dbReference type="ARBA" id="ARBA00023159"/>
    </source>
</evidence>
<evidence type="ECO:0000256" key="10">
    <source>
        <dbReference type="ARBA" id="ARBA00022741"/>
    </source>
</evidence>
<feature type="transmembrane region" description="Helical" evidence="28">
    <location>
        <begin position="55"/>
        <end position="76"/>
    </location>
</feature>
<keyword evidence="15 28" id="KW-0297">G-protein coupled receptor</keyword>
<dbReference type="Pfam" id="PF00010">
    <property type="entry name" value="HLH"/>
    <property type="match status" value="1"/>
</dbReference>
<keyword evidence="19 28" id="KW-0472">Membrane</keyword>
<dbReference type="Proteomes" id="UP000438429">
    <property type="component" value="Unassembled WGS sequence"/>
</dbReference>
<dbReference type="CDD" id="cd15081">
    <property type="entry name" value="7tmA_LWS_opsin"/>
    <property type="match status" value="1"/>
</dbReference>
<feature type="coiled-coil region" evidence="29">
    <location>
        <begin position="381"/>
        <end position="450"/>
    </location>
</feature>
<dbReference type="GO" id="GO:0000981">
    <property type="term" value="F:DNA-binding transcription factor activity, RNA polymerase II-specific"/>
    <property type="evidence" value="ECO:0007669"/>
    <property type="project" value="TreeGrafter"/>
</dbReference>
<dbReference type="PROSITE" id="PS50888">
    <property type="entry name" value="BHLH"/>
    <property type="match status" value="1"/>
</dbReference>
<dbReference type="Pfam" id="PF11851">
    <property type="entry name" value="DUF3371"/>
    <property type="match status" value="1"/>
</dbReference>
<keyword evidence="8 28" id="KW-0716">Sensory transduction</keyword>
<dbReference type="InterPro" id="IPR006073">
    <property type="entry name" value="GTP-bd"/>
</dbReference>
<dbReference type="Gene3D" id="4.10.280.10">
    <property type="entry name" value="Helix-loop-helix DNA-binding domain"/>
    <property type="match status" value="1"/>
</dbReference>
<evidence type="ECO:0000259" key="32">
    <source>
        <dbReference type="PROSITE" id="PS50888"/>
    </source>
</evidence>
<evidence type="ECO:0000256" key="3">
    <source>
        <dbReference type="ARBA" id="ARBA00004141"/>
    </source>
</evidence>
<feature type="transmembrane region" description="Helical" evidence="28">
    <location>
        <begin position="216"/>
        <end position="243"/>
    </location>
</feature>
<dbReference type="CDD" id="cd18926">
    <property type="entry name" value="bHLHzip_MITF"/>
    <property type="match status" value="1"/>
</dbReference>
<dbReference type="GO" id="GO:0005634">
    <property type="term" value="C:nucleus"/>
    <property type="evidence" value="ECO:0007669"/>
    <property type="project" value="UniProtKB-SubCell"/>
</dbReference>
<dbReference type="PRINTS" id="PR00575">
    <property type="entry name" value="OPSINREDGRN"/>
</dbReference>
<dbReference type="EMBL" id="VEVO01000011">
    <property type="protein sequence ID" value="KAF0035303.1"/>
    <property type="molecule type" value="Genomic_DNA"/>
</dbReference>
<keyword evidence="12 28" id="KW-1133">Transmembrane helix</keyword>
<keyword evidence="27" id="KW-0844">Vision</keyword>
<evidence type="ECO:0000256" key="17">
    <source>
        <dbReference type="ARBA" id="ARBA00023125"/>
    </source>
</evidence>
<dbReference type="GO" id="GO:0046983">
    <property type="term" value="F:protein dimerization activity"/>
    <property type="evidence" value="ECO:0007669"/>
    <property type="project" value="InterPro"/>
</dbReference>
<keyword evidence="25 28" id="KW-0807">Transducer</keyword>
<dbReference type="Pfam" id="PF00001">
    <property type="entry name" value="7tm_1"/>
    <property type="match status" value="1"/>
</dbReference>
<dbReference type="GO" id="GO:0007601">
    <property type="term" value="P:visual perception"/>
    <property type="evidence" value="ECO:0007669"/>
    <property type="project" value="UniProtKB-KW"/>
</dbReference>
<keyword evidence="20" id="KW-1015">Disulfide bond</keyword>
<dbReference type="GO" id="GO:0004930">
    <property type="term" value="F:G protein-coupled receptor activity"/>
    <property type="evidence" value="ECO:0007669"/>
    <property type="project" value="UniProtKB-KW"/>
</dbReference>
<comment type="subcellular location">
    <subcellularLocation>
        <location evidence="4">Cytoplasm</location>
    </subcellularLocation>
    <subcellularLocation>
        <location evidence="3 28">Membrane</location>
        <topology evidence="3 28">Multi-pass membrane protein</topology>
    </subcellularLocation>
    <subcellularLocation>
        <location evidence="2">Nucleus</location>
    </subcellularLocation>
</comment>